<dbReference type="GO" id="GO:0006080">
    <property type="term" value="P:substituted mannan metabolic process"/>
    <property type="evidence" value="ECO:0007669"/>
    <property type="project" value="InterPro"/>
</dbReference>
<reference evidence="7" key="2">
    <citation type="submission" date="2020-09" db="EMBL/GenBank/DDBJ databases">
        <authorList>
            <person name="Sun Q."/>
            <person name="Ohkuma M."/>
        </authorList>
    </citation>
    <scope>NUCLEOTIDE SEQUENCE</scope>
    <source>
        <strain evidence="7">JCM 14371</strain>
    </source>
</reference>
<evidence type="ECO:0000313" key="8">
    <source>
        <dbReference type="Proteomes" id="UP000635726"/>
    </source>
</evidence>
<keyword evidence="2 4" id="KW-0378">Hydrolase</keyword>
<feature type="active site" description="Proton donor" evidence="4">
    <location>
        <position position="152"/>
    </location>
</feature>
<evidence type="ECO:0000256" key="2">
    <source>
        <dbReference type="ARBA" id="ARBA00022801"/>
    </source>
</evidence>
<dbReference type="Gene3D" id="3.20.20.80">
    <property type="entry name" value="Glycosidases"/>
    <property type="match status" value="1"/>
</dbReference>
<name>A0A917P839_9DEIO</name>
<evidence type="ECO:0000256" key="1">
    <source>
        <dbReference type="ARBA" id="ARBA00007754"/>
    </source>
</evidence>
<dbReference type="InterPro" id="IPR022790">
    <property type="entry name" value="GH26_dom"/>
</dbReference>
<keyword evidence="8" id="KW-1185">Reference proteome</keyword>
<comment type="similarity">
    <text evidence="1 4">Belongs to the glycosyl hydrolase 26 family.</text>
</comment>
<dbReference type="InterPro" id="IPR000805">
    <property type="entry name" value="Glyco_hydro_26"/>
</dbReference>
<dbReference type="Pfam" id="PF02156">
    <property type="entry name" value="Glyco_hydro_26"/>
    <property type="match status" value="1"/>
</dbReference>
<dbReference type="PROSITE" id="PS51257">
    <property type="entry name" value="PROKAR_LIPOPROTEIN"/>
    <property type="match status" value="1"/>
</dbReference>
<sequence length="348" mass="37723">MRRPTGLAPCLLLALLAGCSGGEPASRMTGERPLAHGVFVASPGTPEDDVPDAQLQAYLQASGADGLAFVYVTNNWFRSRAFPADVVRRVVAGGSVPFVRLMLRSSDDEATGPDDGYTLQDVTDGTLDADLRAWARGAAAAGVPVYAEYGTEVNGRWFAWNGLWNGQEAGPERFVQAYRHVANVVRQAGADNVRWVFHVAAQDDPDTDWNRLERYYPGGDVVSVLGVSAYGAQSPTDAPVQGLREQLDDVMPRLQTLAPTKPVLLLEFGSSAGASPAPEVWADAALRDLTARRWPALRGFAWWDSAWANDDDPAHDSELRVERLPALAAVFRRYMQGGMVTRTLDLSP</sequence>
<feature type="domain" description="GH26" evidence="6">
    <location>
        <begin position="7"/>
        <end position="334"/>
    </location>
</feature>
<evidence type="ECO:0000313" key="7">
    <source>
        <dbReference type="EMBL" id="GGJ66124.1"/>
    </source>
</evidence>
<dbReference type="PANTHER" id="PTHR40079:SF4">
    <property type="entry name" value="GH26 DOMAIN-CONTAINING PROTEIN-RELATED"/>
    <property type="match status" value="1"/>
</dbReference>
<feature type="chain" id="PRO_5037112805" description="GH26 domain-containing protein" evidence="5">
    <location>
        <begin position="26"/>
        <end position="348"/>
    </location>
</feature>
<protein>
    <recommendedName>
        <fullName evidence="6">GH26 domain-containing protein</fullName>
    </recommendedName>
</protein>
<dbReference type="AlphaFoldDB" id="A0A917P839"/>
<feature type="signal peptide" evidence="5">
    <location>
        <begin position="1"/>
        <end position="25"/>
    </location>
</feature>
<evidence type="ECO:0000259" key="6">
    <source>
        <dbReference type="PROSITE" id="PS51764"/>
    </source>
</evidence>
<dbReference type="SUPFAM" id="SSF51445">
    <property type="entry name" value="(Trans)glycosidases"/>
    <property type="match status" value="1"/>
</dbReference>
<dbReference type="Proteomes" id="UP000635726">
    <property type="component" value="Unassembled WGS sequence"/>
</dbReference>
<gene>
    <name evidence="7" type="ORF">GCM10008939_07690</name>
</gene>
<evidence type="ECO:0000256" key="4">
    <source>
        <dbReference type="PROSITE-ProRule" id="PRU01100"/>
    </source>
</evidence>
<dbReference type="GO" id="GO:0016985">
    <property type="term" value="F:mannan endo-1,4-beta-mannosidase activity"/>
    <property type="evidence" value="ECO:0007669"/>
    <property type="project" value="InterPro"/>
</dbReference>
<keyword evidence="3 4" id="KW-0326">Glycosidase</keyword>
<evidence type="ECO:0000256" key="3">
    <source>
        <dbReference type="ARBA" id="ARBA00023295"/>
    </source>
</evidence>
<reference evidence="7" key="1">
    <citation type="journal article" date="2014" name="Int. J. Syst. Evol. Microbiol.">
        <title>Complete genome sequence of Corynebacterium casei LMG S-19264T (=DSM 44701T), isolated from a smear-ripened cheese.</title>
        <authorList>
            <consortium name="US DOE Joint Genome Institute (JGI-PGF)"/>
            <person name="Walter F."/>
            <person name="Albersmeier A."/>
            <person name="Kalinowski J."/>
            <person name="Ruckert C."/>
        </authorList>
    </citation>
    <scope>NUCLEOTIDE SEQUENCE</scope>
    <source>
        <strain evidence="7">JCM 14371</strain>
    </source>
</reference>
<dbReference type="PANTHER" id="PTHR40079">
    <property type="entry name" value="MANNAN ENDO-1,4-BETA-MANNOSIDASE E-RELATED"/>
    <property type="match status" value="1"/>
</dbReference>
<organism evidence="7 8">
    <name type="scientific">Deinococcus aquiradiocola</name>
    <dbReference type="NCBI Taxonomy" id="393059"/>
    <lineage>
        <taxon>Bacteria</taxon>
        <taxon>Thermotogati</taxon>
        <taxon>Deinococcota</taxon>
        <taxon>Deinococci</taxon>
        <taxon>Deinococcales</taxon>
        <taxon>Deinococcaceae</taxon>
        <taxon>Deinococcus</taxon>
    </lineage>
</organism>
<dbReference type="RefSeq" id="WP_229670720.1">
    <property type="nucleotide sequence ID" value="NZ_BMOE01000001.1"/>
</dbReference>
<accession>A0A917P839</accession>
<dbReference type="EMBL" id="BMOE01000001">
    <property type="protein sequence ID" value="GGJ66124.1"/>
    <property type="molecule type" value="Genomic_DNA"/>
</dbReference>
<comment type="caution">
    <text evidence="7">The sequence shown here is derived from an EMBL/GenBank/DDBJ whole genome shotgun (WGS) entry which is preliminary data.</text>
</comment>
<feature type="active site" description="Nucleophile" evidence="4">
    <location>
        <position position="267"/>
    </location>
</feature>
<evidence type="ECO:0000256" key="5">
    <source>
        <dbReference type="SAM" id="SignalP"/>
    </source>
</evidence>
<dbReference type="PROSITE" id="PS51764">
    <property type="entry name" value="GH26"/>
    <property type="match status" value="1"/>
</dbReference>
<dbReference type="InterPro" id="IPR017853">
    <property type="entry name" value="GH"/>
</dbReference>
<keyword evidence="5" id="KW-0732">Signal</keyword>
<proteinExistence type="inferred from homology"/>